<dbReference type="EMBL" id="PHKW01000002">
    <property type="protein sequence ID" value="PKV17733.1"/>
    <property type="molecule type" value="Genomic_DNA"/>
</dbReference>
<evidence type="ECO:0000313" key="1">
    <source>
        <dbReference type="EMBL" id="PKV13458.1"/>
    </source>
</evidence>
<sequence>MYGGGVGKSPLSKIIARDASHPALLIDKACITLTPVNWPRRAAPTRWDDASRCRLTAFVWTRCTSAISRFLPGMQTTHGVIEN</sequence>
<dbReference type="Proteomes" id="UP000233720">
    <property type="component" value="Unassembled WGS sequence"/>
</dbReference>
<reference evidence="3 4" key="1">
    <citation type="submission" date="2017-11" db="EMBL/GenBank/DDBJ databases">
        <title>Xanthomonas prunicola sp. nov., a novel pathogen that affects nectarine (Prunus persica var. nectarine) trees.</title>
        <authorList>
            <person name="Lopez M."/>
            <person name="Lopez-Soriano P."/>
            <person name="Garita-Cambronero J."/>
            <person name="Beltran C."/>
            <person name="Taghouti G."/>
            <person name="Portier P."/>
            <person name="Cubero J."/>
            <person name="Fischer-Le Saux M."/>
            <person name="Marco-Noales E."/>
        </authorList>
    </citation>
    <scope>NUCLEOTIDE SEQUENCE [LARGE SCALE GENOMIC DNA]</scope>
    <source>
        <strain evidence="1 3">CFBP8353</strain>
        <strain evidence="2 4">CFBP8354</strain>
    </source>
</reference>
<keyword evidence="4" id="KW-1185">Reference proteome</keyword>
<protein>
    <submittedName>
        <fullName evidence="1">Uncharacterized protein</fullName>
    </submittedName>
</protein>
<dbReference type="Proteomes" id="UP000233748">
    <property type="component" value="Unassembled WGS sequence"/>
</dbReference>
<name>A0A2N3RLU8_9XANT</name>
<evidence type="ECO:0000313" key="2">
    <source>
        <dbReference type="EMBL" id="PKV17733.1"/>
    </source>
</evidence>
<comment type="caution">
    <text evidence="1">The sequence shown here is derived from an EMBL/GenBank/DDBJ whole genome shotgun (WGS) entry which is preliminary data.</text>
</comment>
<proteinExistence type="predicted"/>
<evidence type="ECO:0000313" key="4">
    <source>
        <dbReference type="Proteomes" id="UP000233748"/>
    </source>
</evidence>
<accession>A0A2N3RLU8</accession>
<dbReference type="EMBL" id="PHKV01000002">
    <property type="protein sequence ID" value="PKV13458.1"/>
    <property type="molecule type" value="Genomic_DNA"/>
</dbReference>
<evidence type="ECO:0000313" key="3">
    <source>
        <dbReference type="Proteomes" id="UP000233720"/>
    </source>
</evidence>
<dbReference type="AlphaFoldDB" id="A0A2N3RLU8"/>
<organism evidence="1 3">
    <name type="scientific">Xanthomonas prunicola</name>
    <dbReference type="NCBI Taxonomy" id="2053930"/>
    <lineage>
        <taxon>Bacteria</taxon>
        <taxon>Pseudomonadati</taxon>
        <taxon>Pseudomonadota</taxon>
        <taxon>Gammaproteobacteria</taxon>
        <taxon>Lysobacterales</taxon>
        <taxon>Lysobacteraceae</taxon>
        <taxon>Xanthomonas</taxon>
    </lineage>
</organism>
<gene>
    <name evidence="1" type="ORF">XpruCFBP8353_09665</name>
    <name evidence="2" type="ORF">XpruCFBP8354_09665</name>
</gene>